<reference evidence="2" key="1">
    <citation type="journal article" date="2020" name="Stud. Mycol.">
        <title>101 Dothideomycetes genomes: a test case for predicting lifestyles and emergence of pathogens.</title>
        <authorList>
            <person name="Haridas S."/>
            <person name="Albert R."/>
            <person name="Binder M."/>
            <person name="Bloem J."/>
            <person name="Labutti K."/>
            <person name="Salamov A."/>
            <person name="Andreopoulos B."/>
            <person name="Baker S."/>
            <person name="Barry K."/>
            <person name="Bills G."/>
            <person name="Bluhm B."/>
            <person name="Cannon C."/>
            <person name="Castanera R."/>
            <person name="Culley D."/>
            <person name="Daum C."/>
            <person name="Ezra D."/>
            <person name="Gonzalez J."/>
            <person name="Henrissat B."/>
            <person name="Kuo A."/>
            <person name="Liang C."/>
            <person name="Lipzen A."/>
            <person name="Lutzoni F."/>
            <person name="Magnuson J."/>
            <person name="Mondo S."/>
            <person name="Nolan M."/>
            <person name="Ohm R."/>
            <person name="Pangilinan J."/>
            <person name="Park H.-J."/>
            <person name="Ramirez L."/>
            <person name="Alfaro M."/>
            <person name="Sun H."/>
            <person name="Tritt A."/>
            <person name="Yoshinaga Y."/>
            <person name="Zwiers L.-H."/>
            <person name="Turgeon B."/>
            <person name="Goodwin S."/>
            <person name="Spatafora J."/>
            <person name="Crous P."/>
            <person name="Grigoriev I."/>
        </authorList>
    </citation>
    <scope>NUCLEOTIDE SEQUENCE</scope>
    <source>
        <strain evidence="2">CBS 113389</strain>
    </source>
</reference>
<name>A0A6A6PW37_9PEZI</name>
<evidence type="ECO:0000256" key="1">
    <source>
        <dbReference type="SAM" id="SignalP"/>
    </source>
</evidence>
<keyword evidence="3" id="KW-1185">Reference proteome</keyword>
<dbReference type="EMBL" id="MU001634">
    <property type="protein sequence ID" value="KAF2483951.1"/>
    <property type="molecule type" value="Genomic_DNA"/>
</dbReference>
<feature type="chain" id="PRO_5025624657" description="Secreted protein" evidence="1">
    <location>
        <begin position="21"/>
        <end position="89"/>
    </location>
</feature>
<evidence type="ECO:0000313" key="3">
    <source>
        <dbReference type="Proteomes" id="UP000799767"/>
    </source>
</evidence>
<organism evidence="2 3">
    <name type="scientific">Neohortaea acidophila</name>
    <dbReference type="NCBI Taxonomy" id="245834"/>
    <lineage>
        <taxon>Eukaryota</taxon>
        <taxon>Fungi</taxon>
        <taxon>Dikarya</taxon>
        <taxon>Ascomycota</taxon>
        <taxon>Pezizomycotina</taxon>
        <taxon>Dothideomycetes</taxon>
        <taxon>Dothideomycetidae</taxon>
        <taxon>Mycosphaerellales</taxon>
        <taxon>Teratosphaeriaceae</taxon>
        <taxon>Neohortaea</taxon>
    </lineage>
</organism>
<gene>
    <name evidence="2" type="ORF">BDY17DRAFT_294692</name>
</gene>
<accession>A0A6A6PW37</accession>
<proteinExistence type="predicted"/>
<protein>
    <recommendedName>
        <fullName evidence="4">Secreted protein</fullName>
    </recommendedName>
</protein>
<dbReference type="Proteomes" id="UP000799767">
    <property type="component" value="Unassembled WGS sequence"/>
</dbReference>
<dbReference type="GeneID" id="54474183"/>
<dbReference type="RefSeq" id="XP_033590521.1">
    <property type="nucleotide sequence ID" value="XM_033733181.1"/>
</dbReference>
<evidence type="ECO:0008006" key="4">
    <source>
        <dbReference type="Google" id="ProtNLM"/>
    </source>
</evidence>
<keyword evidence="1" id="KW-0732">Signal</keyword>
<dbReference type="AlphaFoldDB" id="A0A6A6PW37"/>
<sequence>MLSCCRARLLNVFLLPSSSSDLFLSLTPSTISAAAGITIEPPIISTHQPQLYNRPSSRPFTANHRWRGTLFHPRHFRARVHSLPFADGT</sequence>
<evidence type="ECO:0000313" key="2">
    <source>
        <dbReference type="EMBL" id="KAF2483951.1"/>
    </source>
</evidence>
<feature type="signal peptide" evidence="1">
    <location>
        <begin position="1"/>
        <end position="20"/>
    </location>
</feature>